<dbReference type="AlphaFoldDB" id="A0A7I4FLA7"/>
<protein>
    <submittedName>
        <fullName evidence="2">Uncharacterized protein</fullName>
    </submittedName>
</protein>
<dbReference type="Proteomes" id="UP000006727">
    <property type="component" value="Chromosome 2"/>
</dbReference>
<sequence>MESDQPVHRIGNAELRKGRVIRISYKRATYVVCTVNLMLAVCLMYSILSPLHLKSHTPHVIAVDTSNGRRPSSQRTTREELVRLRSSDKLRRDMVPIHLIQEVKVLQAETMEEITRTKKLSSIRQKKSIEVLQRLAQVRRGNTQANQQGIIHPCIHPAFFSFIQFFGSHIFIHPSLHSSIFSPTRFHRWAPFLRLTEMEEEEASRRKENRSCPTWTLDFYIALPKPTHHCFSYLSHGSFSCE</sequence>
<dbReference type="EMBL" id="ABEU02000002">
    <property type="status" value="NOT_ANNOTATED_CDS"/>
    <property type="molecule type" value="Genomic_DNA"/>
</dbReference>
<dbReference type="InParanoid" id="A0A7I4FLA7"/>
<dbReference type="PANTHER" id="PTHR33344">
    <property type="entry name" value="OS02G0761600 PROTEIN"/>
    <property type="match status" value="1"/>
</dbReference>
<feature type="transmembrane region" description="Helical" evidence="1">
    <location>
        <begin position="28"/>
        <end position="48"/>
    </location>
</feature>
<evidence type="ECO:0000256" key="1">
    <source>
        <dbReference type="SAM" id="Phobius"/>
    </source>
</evidence>
<reference evidence="2 3" key="1">
    <citation type="journal article" date="2008" name="Science">
        <title>The Physcomitrella genome reveals evolutionary insights into the conquest of land by plants.</title>
        <authorList>
            <person name="Rensing S."/>
            <person name="Lang D."/>
            <person name="Zimmer A."/>
            <person name="Terry A."/>
            <person name="Salamov A."/>
            <person name="Shapiro H."/>
            <person name="Nishiyama T."/>
            <person name="Perroud P.-F."/>
            <person name="Lindquist E."/>
            <person name="Kamisugi Y."/>
            <person name="Tanahashi T."/>
            <person name="Sakakibara K."/>
            <person name="Fujita T."/>
            <person name="Oishi K."/>
            <person name="Shin-I T."/>
            <person name="Kuroki Y."/>
            <person name="Toyoda A."/>
            <person name="Suzuki Y."/>
            <person name="Hashimoto A."/>
            <person name="Yamaguchi K."/>
            <person name="Sugano A."/>
            <person name="Kohara Y."/>
            <person name="Fujiyama A."/>
            <person name="Anterola A."/>
            <person name="Aoki S."/>
            <person name="Ashton N."/>
            <person name="Barbazuk W.B."/>
            <person name="Barker E."/>
            <person name="Bennetzen J."/>
            <person name="Bezanilla M."/>
            <person name="Blankenship R."/>
            <person name="Cho S.H."/>
            <person name="Dutcher S."/>
            <person name="Estelle M."/>
            <person name="Fawcett J.A."/>
            <person name="Gundlach H."/>
            <person name="Hanada K."/>
            <person name="Heyl A."/>
            <person name="Hicks K.A."/>
            <person name="Hugh J."/>
            <person name="Lohr M."/>
            <person name="Mayer K."/>
            <person name="Melkozernov A."/>
            <person name="Murata T."/>
            <person name="Nelson D."/>
            <person name="Pils B."/>
            <person name="Prigge M."/>
            <person name="Reiss B."/>
            <person name="Renner T."/>
            <person name="Rombauts S."/>
            <person name="Rushton P."/>
            <person name="Sanderfoot A."/>
            <person name="Schween G."/>
            <person name="Shiu S.-H."/>
            <person name="Stueber K."/>
            <person name="Theodoulou F.L."/>
            <person name="Tu H."/>
            <person name="Van de Peer Y."/>
            <person name="Verrier P.J."/>
            <person name="Waters E."/>
            <person name="Wood A."/>
            <person name="Yang L."/>
            <person name="Cove D."/>
            <person name="Cuming A."/>
            <person name="Hasebe M."/>
            <person name="Lucas S."/>
            <person name="Mishler D.B."/>
            <person name="Reski R."/>
            <person name="Grigoriev I."/>
            <person name="Quatrano R.S."/>
            <person name="Boore J.L."/>
        </authorList>
    </citation>
    <scope>NUCLEOTIDE SEQUENCE [LARGE SCALE GENOMIC DNA]</scope>
    <source>
        <strain evidence="2 3">cv. Gransden 2004</strain>
    </source>
</reference>
<reference evidence="2" key="3">
    <citation type="submission" date="2020-12" db="UniProtKB">
        <authorList>
            <consortium name="EnsemblPlants"/>
        </authorList>
    </citation>
    <scope>IDENTIFICATION</scope>
</reference>
<keyword evidence="1" id="KW-1133">Transmembrane helix</keyword>
<evidence type="ECO:0000313" key="2">
    <source>
        <dbReference type="EnsemblPlants" id="Pp3c2_7000V3.4"/>
    </source>
</evidence>
<organism evidence="2 3">
    <name type="scientific">Physcomitrium patens</name>
    <name type="common">Spreading-leaved earth moss</name>
    <name type="synonym">Physcomitrella patens</name>
    <dbReference type="NCBI Taxonomy" id="3218"/>
    <lineage>
        <taxon>Eukaryota</taxon>
        <taxon>Viridiplantae</taxon>
        <taxon>Streptophyta</taxon>
        <taxon>Embryophyta</taxon>
        <taxon>Bryophyta</taxon>
        <taxon>Bryophytina</taxon>
        <taxon>Bryopsida</taxon>
        <taxon>Funariidae</taxon>
        <taxon>Funariales</taxon>
        <taxon>Funariaceae</taxon>
        <taxon>Physcomitrium</taxon>
    </lineage>
</organism>
<name>A0A7I4FLA7_PHYPA</name>
<dbReference type="Gramene" id="Pp3c2_7000V3.4">
    <property type="protein sequence ID" value="Pp3c2_7000V3.4"/>
    <property type="gene ID" value="Pp3c2_7000"/>
</dbReference>
<reference evidence="2 3" key="2">
    <citation type="journal article" date="2018" name="Plant J.">
        <title>The Physcomitrella patens chromosome-scale assembly reveals moss genome structure and evolution.</title>
        <authorList>
            <person name="Lang D."/>
            <person name="Ullrich K.K."/>
            <person name="Murat F."/>
            <person name="Fuchs J."/>
            <person name="Jenkins J."/>
            <person name="Haas F.B."/>
            <person name="Piednoel M."/>
            <person name="Gundlach H."/>
            <person name="Van Bel M."/>
            <person name="Meyberg R."/>
            <person name="Vives C."/>
            <person name="Morata J."/>
            <person name="Symeonidi A."/>
            <person name="Hiss M."/>
            <person name="Muchero W."/>
            <person name="Kamisugi Y."/>
            <person name="Saleh O."/>
            <person name="Blanc G."/>
            <person name="Decker E.L."/>
            <person name="van Gessel N."/>
            <person name="Grimwood J."/>
            <person name="Hayes R.D."/>
            <person name="Graham S.W."/>
            <person name="Gunter L.E."/>
            <person name="McDaniel S.F."/>
            <person name="Hoernstein S.N.W."/>
            <person name="Larsson A."/>
            <person name="Li F.W."/>
            <person name="Perroud P.F."/>
            <person name="Phillips J."/>
            <person name="Ranjan P."/>
            <person name="Rokshar D.S."/>
            <person name="Rothfels C.J."/>
            <person name="Schneider L."/>
            <person name="Shu S."/>
            <person name="Stevenson D.W."/>
            <person name="Thummler F."/>
            <person name="Tillich M."/>
            <person name="Villarreal Aguilar J.C."/>
            <person name="Widiez T."/>
            <person name="Wong G.K."/>
            <person name="Wymore A."/>
            <person name="Zhang Y."/>
            <person name="Zimmer A.D."/>
            <person name="Quatrano R.S."/>
            <person name="Mayer K.F.X."/>
            <person name="Goodstein D."/>
            <person name="Casacuberta J.M."/>
            <person name="Vandepoele K."/>
            <person name="Reski R."/>
            <person name="Cuming A.C."/>
            <person name="Tuskan G.A."/>
            <person name="Maumus F."/>
            <person name="Salse J."/>
            <person name="Schmutz J."/>
            <person name="Rensing S.A."/>
        </authorList>
    </citation>
    <scope>NUCLEOTIDE SEQUENCE [LARGE SCALE GENOMIC DNA]</scope>
    <source>
        <strain evidence="2 3">cv. Gransden 2004</strain>
    </source>
</reference>
<evidence type="ECO:0000313" key="3">
    <source>
        <dbReference type="Proteomes" id="UP000006727"/>
    </source>
</evidence>
<gene>
    <name evidence="2" type="primary">LOC112273374</name>
</gene>
<accession>A0A7I4FLA7</accession>
<keyword evidence="1" id="KW-0812">Transmembrane</keyword>
<dbReference type="PANTHER" id="PTHR33344:SF1">
    <property type="entry name" value="OS06G0214100 PROTEIN"/>
    <property type="match status" value="1"/>
</dbReference>
<keyword evidence="1" id="KW-0472">Membrane</keyword>
<dbReference type="EnsemblPlants" id="Pp3c2_7000V3.4">
    <property type="protein sequence ID" value="Pp3c2_7000V3.4"/>
    <property type="gene ID" value="Pp3c2_7000"/>
</dbReference>
<proteinExistence type="predicted"/>
<dbReference type="OrthoDB" id="994207at2759"/>
<keyword evidence="3" id="KW-1185">Reference proteome</keyword>